<protein>
    <submittedName>
        <fullName evidence="1">Uncharacterized protein</fullName>
    </submittedName>
</protein>
<dbReference type="Proteomes" id="UP000003786">
    <property type="component" value="Chromosome 1"/>
</dbReference>
<accession>J4DNH2</accession>
<evidence type="ECO:0000313" key="1">
    <source>
        <dbReference type="EMBL" id="BAM38954.1"/>
    </source>
</evidence>
<reference evidence="1 2" key="1">
    <citation type="journal article" date="2012" name="MBio">
        <title>Comparative genome analysis of three eukaryotic parasites with differing abilities to transform leukocytes reveals key mediators of Theileria-induced leukocyte transformation.</title>
        <authorList>
            <person name="Hayashida K."/>
            <person name="Hara Y."/>
            <person name="Abe T."/>
            <person name="Yamasaki C."/>
            <person name="Toyoda A."/>
            <person name="Kosuge T."/>
            <person name="Suzuki Y."/>
            <person name="Sato Y."/>
            <person name="Kawashima S."/>
            <person name="Katayama T."/>
            <person name="Wakaguri H."/>
            <person name="Inoue N."/>
            <person name="Homma K."/>
            <person name="Tada-Umezaki M."/>
            <person name="Yagi Y."/>
            <person name="Fujii Y."/>
            <person name="Habara T."/>
            <person name="Kanehisa M."/>
            <person name="Watanabe H."/>
            <person name="Ito K."/>
            <person name="Gojobori T."/>
            <person name="Sugawara H."/>
            <person name="Imanishi T."/>
            <person name="Weir W."/>
            <person name="Gardner M."/>
            <person name="Pain A."/>
            <person name="Shiels B."/>
            <person name="Hattori M."/>
            <person name="Nene V."/>
            <person name="Sugimoto C."/>
        </authorList>
    </citation>
    <scope>NUCLEOTIDE SEQUENCE [LARGE SCALE GENOMIC DNA]</scope>
    <source>
        <strain evidence="1 2">Shintoku</strain>
    </source>
</reference>
<dbReference type="VEuPathDB" id="PiroplasmaDB:TOT_010000419"/>
<dbReference type="RefSeq" id="XP_009689255.1">
    <property type="nucleotide sequence ID" value="XM_009690960.1"/>
</dbReference>
<evidence type="ECO:0000313" key="2">
    <source>
        <dbReference type="Proteomes" id="UP000003786"/>
    </source>
</evidence>
<sequence>MENVQRAGTGINTDRKTFATQNRAAMLGGKFCSGRVALRGQFFGRSFLSHFRQSASSKSQHIAVNSPGFAPFCHQPSTLNLNKIRTNRLFSNSQFADQSLCVSYANMCHCIHRSDGYHHTLHRHARMSNSSNFWSNLLLSNSYRSTNLLESIRHLNLMNHNTKFPRTRVPSVIKHPSHKLCQNICESRISTLIYVKDTSVTDATYLYRDDTDNLVTFLGYNPTPMCCTVNLKIIWRSFGVYEFGA</sequence>
<dbReference type="KEGG" id="tot:TOT_010000419"/>
<organism evidence="1 2">
    <name type="scientific">Theileria orientalis strain Shintoku</name>
    <dbReference type="NCBI Taxonomy" id="869250"/>
    <lineage>
        <taxon>Eukaryota</taxon>
        <taxon>Sar</taxon>
        <taxon>Alveolata</taxon>
        <taxon>Apicomplexa</taxon>
        <taxon>Aconoidasida</taxon>
        <taxon>Piroplasmida</taxon>
        <taxon>Theileriidae</taxon>
        <taxon>Theileria</taxon>
    </lineage>
</organism>
<dbReference type="AlphaFoldDB" id="J4DNH2"/>
<dbReference type="GeneID" id="20713334"/>
<gene>
    <name evidence="1" type="ORF">TOT_010000419</name>
</gene>
<name>J4DNH2_THEOR</name>
<dbReference type="EMBL" id="AP011946">
    <property type="protein sequence ID" value="BAM38954.1"/>
    <property type="molecule type" value="Genomic_DNA"/>
</dbReference>
<keyword evidence="2" id="KW-1185">Reference proteome</keyword>
<proteinExistence type="predicted"/>